<protein>
    <recommendedName>
        <fullName evidence="5">AN1-type domain-containing protein</fullName>
    </recommendedName>
</protein>
<dbReference type="AlphaFoldDB" id="A0A554NCA9"/>
<evidence type="ECO:0000256" key="3">
    <source>
        <dbReference type="ARBA" id="ARBA00022833"/>
    </source>
</evidence>
<feature type="transmembrane region" description="Helical" evidence="4">
    <location>
        <begin position="78"/>
        <end position="99"/>
    </location>
</feature>
<dbReference type="CDD" id="cd05379">
    <property type="entry name" value="CAP_bacterial"/>
    <property type="match status" value="1"/>
</dbReference>
<dbReference type="Pfam" id="PF00188">
    <property type="entry name" value="CAP"/>
    <property type="match status" value="1"/>
</dbReference>
<evidence type="ECO:0000256" key="4">
    <source>
        <dbReference type="SAM" id="Phobius"/>
    </source>
</evidence>
<dbReference type="SUPFAM" id="SSF118310">
    <property type="entry name" value="AN1-like Zinc finger"/>
    <property type="match status" value="1"/>
</dbReference>
<keyword evidence="4" id="KW-1133">Transmembrane helix</keyword>
<evidence type="ECO:0000256" key="1">
    <source>
        <dbReference type="ARBA" id="ARBA00022723"/>
    </source>
</evidence>
<evidence type="ECO:0000313" key="7">
    <source>
        <dbReference type="Proteomes" id="UP000319894"/>
    </source>
</evidence>
<dbReference type="RefSeq" id="WP_144260863.1">
    <property type="nucleotide sequence ID" value="NZ_QMDX01000002.1"/>
</dbReference>
<dbReference type="GO" id="GO:0008270">
    <property type="term" value="F:zinc ion binding"/>
    <property type="evidence" value="ECO:0007669"/>
    <property type="project" value="UniProtKB-KW"/>
</dbReference>
<dbReference type="Gene3D" id="3.40.33.10">
    <property type="entry name" value="CAP"/>
    <property type="match status" value="1"/>
</dbReference>
<gene>
    <name evidence="6" type="ORF">DP107_03950</name>
</gene>
<dbReference type="InterPro" id="IPR035940">
    <property type="entry name" value="CAP_sf"/>
</dbReference>
<keyword evidence="1" id="KW-0479">Metal-binding</keyword>
<organism evidence="6 7">
    <name type="scientific">Haloglomus irregulare</name>
    <dbReference type="NCBI Taxonomy" id="2234134"/>
    <lineage>
        <taxon>Archaea</taxon>
        <taxon>Methanobacteriati</taxon>
        <taxon>Methanobacteriota</taxon>
        <taxon>Stenosarchaea group</taxon>
        <taxon>Halobacteria</taxon>
        <taxon>Halobacteriales</taxon>
        <taxon>Natronomonadaceae</taxon>
        <taxon>Haloglomus</taxon>
    </lineage>
</organism>
<sequence length="244" mass="25748">MAECVVCGRETSVTAACPHCGRPVCASHRAADAHDCPGLDAARTTGWVIDLDGPQPKPMADDGVPGWRDLLTPSRSGAYMAAGSAVVVLVAVLLVVVVAPGSGAAAGDDLNETRVERLVAEGVNDRRVERGLDPLAYDESLATVAASHSRDMHERDYFAHEAPDGAGVDDRYARFGIDCNGGENIYLTRAGGLAATEGTLADHVVREWMNSEGHREAILRDRYTSQGIGIVVADGAVYATQNFC</sequence>
<dbReference type="InterPro" id="IPR014044">
    <property type="entry name" value="CAP_dom"/>
</dbReference>
<dbReference type="SMART" id="SM00154">
    <property type="entry name" value="ZnF_AN1"/>
    <property type="match status" value="1"/>
</dbReference>
<evidence type="ECO:0000313" key="6">
    <source>
        <dbReference type="EMBL" id="TSD15023.1"/>
    </source>
</evidence>
<comment type="caution">
    <text evidence="6">The sequence shown here is derived from an EMBL/GenBank/DDBJ whole genome shotgun (WGS) entry which is preliminary data.</text>
</comment>
<dbReference type="Pfam" id="PF01428">
    <property type="entry name" value="zf-AN1"/>
    <property type="match status" value="1"/>
</dbReference>
<name>A0A554NCA9_9EURY</name>
<dbReference type="Gene3D" id="4.10.1110.10">
    <property type="entry name" value="AN1-like Zinc finger"/>
    <property type="match status" value="1"/>
</dbReference>
<keyword evidence="2" id="KW-0863">Zinc-finger</keyword>
<dbReference type="InParanoid" id="A0A554NCA9"/>
<proteinExistence type="predicted"/>
<accession>A0A554NCA9</accession>
<evidence type="ECO:0000256" key="2">
    <source>
        <dbReference type="ARBA" id="ARBA00022771"/>
    </source>
</evidence>
<keyword evidence="3" id="KW-0862">Zinc</keyword>
<dbReference type="Proteomes" id="UP000319894">
    <property type="component" value="Unassembled WGS sequence"/>
</dbReference>
<dbReference type="PANTHER" id="PTHR31157:SF1">
    <property type="entry name" value="SCP DOMAIN-CONTAINING PROTEIN"/>
    <property type="match status" value="1"/>
</dbReference>
<keyword evidence="4" id="KW-0812">Transmembrane</keyword>
<dbReference type="EMBL" id="QMDX01000002">
    <property type="protein sequence ID" value="TSD15023.1"/>
    <property type="molecule type" value="Genomic_DNA"/>
</dbReference>
<keyword evidence="4" id="KW-0472">Membrane</keyword>
<keyword evidence="7" id="KW-1185">Reference proteome</keyword>
<dbReference type="OrthoDB" id="60683at2157"/>
<dbReference type="PANTHER" id="PTHR31157">
    <property type="entry name" value="SCP DOMAIN-CONTAINING PROTEIN"/>
    <property type="match status" value="1"/>
</dbReference>
<feature type="domain" description="AN1-type" evidence="5">
    <location>
        <begin position="4"/>
        <end position="41"/>
    </location>
</feature>
<dbReference type="InterPro" id="IPR035896">
    <property type="entry name" value="AN1-like_Znf"/>
</dbReference>
<reference evidence="6 7" key="1">
    <citation type="submission" date="2018-06" db="EMBL/GenBank/DDBJ databases">
        <title>Natronomonas sp. F16-60 a new haloarchaeon isolated from a solar saltern of Isla Cristina, Huelva, Spain.</title>
        <authorList>
            <person name="Duran-Viseras A."/>
            <person name="Sanchez-Porro C."/>
            <person name="Ventosa A."/>
        </authorList>
    </citation>
    <scope>NUCLEOTIDE SEQUENCE [LARGE SCALE GENOMIC DNA]</scope>
    <source>
        <strain evidence="6 7">F16-60</strain>
    </source>
</reference>
<dbReference type="SUPFAM" id="SSF55797">
    <property type="entry name" value="PR-1-like"/>
    <property type="match status" value="1"/>
</dbReference>
<evidence type="ECO:0000259" key="5">
    <source>
        <dbReference type="SMART" id="SM00154"/>
    </source>
</evidence>
<dbReference type="InterPro" id="IPR000058">
    <property type="entry name" value="Znf_AN1"/>
</dbReference>